<feature type="non-terminal residue" evidence="1">
    <location>
        <position position="1"/>
    </location>
</feature>
<dbReference type="AlphaFoldDB" id="A0A1B6L9W3"/>
<organism evidence="1">
    <name type="scientific">Graphocephala atropunctata</name>
    <dbReference type="NCBI Taxonomy" id="36148"/>
    <lineage>
        <taxon>Eukaryota</taxon>
        <taxon>Metazoa</taxon>
        <taxon>Ecdysozoa</taxon>
        <taxon>Arthropoda</taxon>
        <taxon>Hexapoda</taxon>
        <taxon>Insecta</taxon>
        <taxon>Pterygota</taxon>
        <taxon>Neoptera</taxon>
        <taxon>Paraneoptera</taxon>
        <taxon>Hemiptera</taxon>
        <taxon>Auchenorrhyncha</taxon>
        <taxon>Membracoidea</taxon>
        <taxon>Cicadellidae</taxon>
        <taxon>Cicadellinae</taxon>
        <taxon>Cicadellini</taxon>
        <taxon>Graphocephala</taxon>
    </lineage>
</organism>
<protein>
    <submittedName>
        <fullName evidence="1">Uncharacterized protein</fullName>
    </submittedName>
</protein>
<proteinExistence type="predicted"/>
<gene>
    <name evidence="1" type="ORF">g.537</name>
</gene>
<evidence type="ECO:0000313" key="1">
    <source>
        <dbReference type="EMBL" id="JAT20499.1"/>
    </source>
</evidence>
<reference evidence="1" key="1">
    <citation type="submission" date="2015-11" db="EMBL/GenBank/DDBJ databases">
        <title>De novo transcriptome assembly of four potential Pierce s Disease insect vectors from Arizona vineyards.</title>
        <authorList>
            <person name="Tassone E.E."/>
        </authorList>
    </citation>
    <scope>NUCLEOTIDE SEQUENCE</scope>
</reference>
<accession>A0A1B6L9W3</accession>
<dbReference type="EMBL" id="GEBQ01019478">
    <property type="protein sequence ID" value="JAT20499.1"/>
    <property type="molecule type" value="Transcribed_RNA"/>
</dbReference>
<feature type="non-terminal residue" evidence="1">
    <location>
        <position position="104"/>
    </location>
</feature>
<name>A0A1B6L9W3_9HEMI</name>
<sequence length="104" mass="11772">KKFLNIMACYGLRHTISTYTRESKSSATVIDNIFTNVADSMIQSKVIVAALSDHHAQEAIVNLSVTTSKTEPKYKTSRHFSHGNVQTFRHYLSGESWNEILKLQ</sequence>